<dbReference type="Proteomes" id="UP000094112">
    <property type="component" value="Unassembled WGS sequence"/>
</dbReference>
<evidence type="ECO:0000256" key="5">
    <source>
        <dbReference type="SAM" id="Coils"/>
    </source>
</evidence>
<dbReference type="SUPFAM" id="SSF52540">
    <property type="entry name" value="P-loop containing nucleoside triphosphate hydrolases"/>
    <property type="match status" value="2"/>
</dbReference>
<sequence length="500" mass="56473">MSKPLIKLENALFKGLSAAKGSPTVFKNPISLEIKPEERWAVIGTFKTQLMKALASQYLPDPPLSRTYPFLNKSVWPNTVIQFLEFKGALPTAHLAARYEFFKDEFDETTRRFVVGNVNNSRIINEELVKDVFKKLKLEGLEDRWALGLSNGQTRRARLARALVREPKLLIVDDPFLGLDPTASSVVSDVLGNIPPNPHVVLGLRYQDVVPEWITHIAVVDENGLITTGAKNEVEEHLEELKAKDEELKKEQIALNNEKVENIKKLFSSKKVDYSVPLFEFKNISVAYRGQPVITDLSWKVLHGERWHVRGDNGTGKSTLLSLITAEHPQSWNSAIEMYGEPRRTGKQNFFDINAGIGFTSPELHAIFPQRLTAYEAIATGFVVGSFIPPKNLTQVEIERISAYFKEFNLESKKDTKFQDLSVSDQKLVLFIRAIIKNPDLVILDEALSVMDDARIEQCKGLLRHYPGTVLAIGHLESEVPDTDRYIRLLGPGKYEIELK</sequence>
<gene>
    <name evidence="7" type="ORF">WICANDRAFT_61136</name>
</gene>
<feature type="coiled-coil region" evidence="5">
    <location>
        <begin position="227"/>
        <end position="261"/>
    </location>
</feature>
<dbReference type="RefSeq" id="XP_019039774.1">
    <property type="nucleotide sequence ID" value="XM_019183115.1"/>
</dbReference>
<dbReference type="GO" id="GO:0005524">
    <property type="term" value="F:ATP binding"/>
    <property type="evidence" value="ECO:0007669"/>
    <property type="project" value="UniProtKB-KW"/>
</dbReference>
<dbReference type="InterPro" id="IPR003593">
    <property type="entry name" value="AAA+_ATPase"/>
</dbReference>
<dbReference type="AlphaFoldDB" id="A0A1E3P6R2"/>
<evidence type="ECO:0000256" key="3">
    <source>
        <dbReference type="ARBA" id="ARBA00022741"/>
    </source>
</evidence>
<feature type="domain" description="ABC transporter" evidence="6">
    <location>
        <begin position="279"/>
        <end position="499"/>
    </location>
</feature>
<dbReference type="STRING" id="683960.A0A1E3P6R2"/>
<dbReference type="EMBL" id="KV454209">
    <property type="protein sequence ID" value="ODQ60567.1"/>
    <property type="molecule type" value="Genomic_DNA"/>
</dbReference>
<dbReference type="PANTHER" id="PTHR43117">
    <property type="entry name" value="OSMOPROTECTANT IMPORT ATP-BINDING PROTEIN OSMV"/>
    <property type="match status" value="1"/>
</dbReference>
<dbReference type="InterPro" id="IPR003439">
    <property type="entry name" value="ABC_transporter-like_ATP-bd"/>
</dbReference>
<dbReference type="OrthoDB" id="10255969at2759"/>
<name>A0A1E3P6R2_WICAA</name>
<evidence type="ECO:0000313" key="7">
    <source>
        <dbReference type="EMBL" id="ODQ60567.1"/>
    </source>
</evidence>
<accession>A0A1E3P6R2</accession>
<dbReference type="Gene3D" id="3.40.50.300">
    <property type="entry name" value="P-loop containing nucleotide triphosphate hydrolases"/>
    <property type="match status" value="2"/>
</dbReference>
<evidence type="ECO:0000256" key="1">
    <source>
        <dbReference type="ARBA" id="ARBA00005417"/>
    </source>
</evidence>
<comment type="similarity">
    <text evidence="1">Belongs to the ABC transporter superfamily.</text>
</comment>
<feature type="domain" description="ABC transporter" evidence="6">
    <location>
        <begin position="6"/>
        <end position="247"/>
    </location>
</feature>
<dbReference type="Pfam" id="PF00005">
    <property type="entry name" value="ABC_tran"/>
    <property type="match status" value="2"/>
</dbReference>
<keyword evidence="8" id="KW-1185">Reference proteome</keyword>
<evidence type="ECO:0000259" key="6">
    <source>
        <dbReference type="PROSITE" id="PS50893"/>
    </source>
</evidence>
<keyword evidence="2" id="KW-0813">Transport</keyword>
<dbReference type="GO" id="GO:0016887">
    <property type="term" value="F:ATP hydrolysis activity"/>
    <property type="evidence" value="ECO:0007669"/>
    <property type="project" value="InterPro"/>
</dbReference>
<dbReference type="PANTHER" id="PTHR43117:SF4">
    <property type="entry name" value="OSMOPROTECTANT IMPORT ATP-BINDING PROTEIN OSMV"/>
    <property type="match status" value="1"/>
</dbReference>
<evidence type="ECO:0000313" key="8">
    <source>
        <dbReference type="Proteomes" id="UP000094112"/>
    </source>
</evidence>
<organism evidence="7 8">
    <name type="scientific">Wickerhamomyces anomalus (strain ATCC 58044 / CBS 1984 / NCYC 433 / NRRL Y-366-8)</name>
    <name type="common">Yeast</name>
    <name type="synonym">Hansenula anomala</name>
    <dbReference type="NCBI Taxonomy" id="683960"/>
    <lineage>
        <taxon>Eukaryota</taxon>
        <taxon>Fungi</taxon>
        <taxon>Dikarya</taxon>
        <taxon>Ascomycota</taxon>
        <taxon>Saccharomycotina</taxon>
        <taxon>Saccharomycetes</taxon>
        <taxon>Phaffomycetales</taxon>
        <taxon>Wickerhamomycetaceae</taxon>
        <taxon>Wickerhamomyces</taxon>
    </lineage>
</organism>
<evidence type="ECO:0000256" key="2">
    <source>
        <dbReference type="ARBA" id="ARBA00022448"/>
    </source>
</evidence>
<dbReference type="InterPro" id="IPR027417">
    <property type="entry name" value="P-loop_NTPase"/>
</dbReference>
<evidence type="ECO:0000256" key="4">
    <source>
        <dbReference type="ARBA" id="ARBA00022840"/>
    </source>
</evidence>
<dbReference type="PROSITE" id="PS50893">
    <property type="entry name" value="ABC_TRANSPORTER_2"/>
    <property type="match status" value="2"/>
</dbReference>
<keyword evidence="3" id="KW-0547">Nucleotide-binding</keyword>
<protein>
    <recommendedName>
        <fullName evidence="6">ABC transporter domain-containing protein</fullName>
    </recommendedName>
</protein>
<dbReference type="GeneID" id="30200361"/>
<proteinExistence type="inferred from homology"/>
<keyword evidence="5" id="KW-0175">Coiled coil</keyword>
<reference evidence="7 8" key="1">
    <citation type="journal article" date="2016" name="Proc. Natl. Acad. Sci. U.S.A.">
        <title>Comparative genomics of biotechnologically important yeasts.</title>
        <authorList>
            <person name="Riley R."/>
            <person name="Haridas S."/>
            <person name="Wolfe K.H."/>
            <person name="Lopes M.R."/>
            <person name="Hittinger C.T."/>
            <person name="Goeker M."/>
            <person name="Salamov A.A."/>
            <person name="Wisecaver J.H."/>
            <person name="Long T.M."/>
            <person name="Calvey C.H."/>
            <person name="Aerts A.L."/>
            <person name="Barry K.W."/>
            <person name="Choi C."/>
            <person name="Clum A."/>
            <person name="Coughlan A.Y."/>
            <person name="Deshpande S."/>
            <person name="Douglass A.P."/>
            <person name="Hanson S.J."/>
            <person name="Klenk H.-P."/>
            <person name="LaButti K.M."/>
            <person name="Lapidus A."/>
            <person name="Lindquist E.A."/>
            <person name="Lipzen A.M."/>
            <person name="Meier-Kolthoff J.P."/>
            <person name="Ohm R.A."/>
            <person name="Otillar R.P."/>
            <person name="Pangilinan J.L."/>
            <person name="Peng Y."/>
            <person name="Rokas A."/>
            <person name="Rosa C.A."/>
            <person name="Scheuner C."/>
            <person name="Sibirny A.A."/>
            <person name="Slot J.C."/>
            <person name="Stielow J.B."/>
            <person name="Sun H."/>
            <person name="Kurtzman C.P."/>
            <person name="Blackwell M."/>
            <person name="Grigoriev I.V."/>
            <person name="Jeffries T.W."/>
        </authorList>
    </citation>
    <scope>NUCLEOTIDE SEQUENCE [LARGE SCALE GENOMIC DNA]</scope>
    <source>
        <strain evidence="8">ATCC 58044 / CBS 1984 / NCYC 433 / NRRL Y-366-8</strain>
    </source>
</reference>
<keyword evidence="4" id="KW-0067">ATP-binding</keyword>
<dbReference type="SMART" id="SM00382">
    <property type="entry name" value="AAA"/>
    <property type="match status" value="2"/>
</dbReference>